<reference evidence="1 2" key="1">
    <citation type="journal article" date="2018" name="Nat. Ecol. Evol.">
        <title>Shark genomes provide insights into elasmobranch evolution and the origin of vertebrates.</title>
        <authorList>
            <person name="Hara Y"/>
            <person name="Yamaguchi K"/>
            <person name="Onimaru K"/>
            <person name="Kadota M"/>
            <person name="Koyanagi M"/>
            <person name="Keeley SD"/>
            <person name="Tatsumi K"/>
            <person name="Tanaka K"/>
            <person name="Motone F"/>
            <person name="Kageyama Y"/>
            <person name="Nozu R"/>
            <person name="Adachi N"/>
            <person name="Nishimura O"/>
            <person name="Nakagawa R"/>
            <person name="Tanegashima C"/>
            <person name="Kiyatake I"/>
            <person name="Matsumoto R"/>
            <person name="Murakumo K"/>
            <person name="Nishida K"/>
            <person name="Terakita A"/>
            <person name="Kuratani S"/>
            <person name="Sato K"/>
            <person name="Hyodo S Kuraku.S."/>
        </authorList>
    </citation>
    <scope>NUCLEOTIDE SEQUENCE [LARGE SCALE GENOMIC DNA]</scope>
</reference>
<proteinExistence type="predicted"/>
<sequence>MHTSLSSTSSEDVGCCGSSCANAENLESPTFLDDFDSVCAHGLAKCGRKHDSVLLRWPCDDRLVWSESAKVAAREVQVDSVEGVDGLPFYQEAESFLAATMRDENGLERAISDPDQNVSEIAAAALYQKFTAAVTRTTGTAPELLSHCAEC</sequence>
<evidence type="ECO:0000313" key="1">
    <source>
        <dbReference type="EMBL" id="GCC23757.1"/>
    </source>
</evidence>
<dbReference type="EMBL" id="BEZZ01000038">
    <property type="protein sequence ID" value="GCC23757.1"/>
    <property type="molecule type" value="Genomic_DNA"/>
</dbReference>
<dbReference type="AlphaFoldDB" id="A0A401S037"/>
<comment type="caution">
    <text evidence="1">The sequence shown here is derived from an EMBL/GenBank/DDBJ whole genome shotgun (WGS) entry which is preliminary data.</text>
</comment>
<gene>
    <name evidence="1" type="ORF">chiPu_0002155</name>
</gene>
<dbReference type="Proteomes" id="UP000287033">
    <property type="component" value="Unassembled WGS sequence"/>
</dbReference>
<accession>A0A401S037</accession>
<name>A0A401S037_CHIPU</name>
<evidence type="ECO:0000313" key="2">
    <source>
        <dbReference type="Proteomes" id="UP000287033"/>
    </source>
</evidence>
<protein>
    <submittedName>
        <fullName evidence="1">Uncharacterized protein</fullName>
    </submittedName>
</protein>
<keyword evidence="2" id="KW-1185">Reference proteome</keyword>
<organism evidence="1 2">
    <name type="scientific">Chiloscyllium punctatum</name>
    <name type="common">Brownbanded bambooshark</name>
    <name type="synonym">Hemiscyllium punctatum</name>
    <dbReference type="NCBI Taxonomy" id="137246"/>
    <lineage>
        <taxon>Eukaryota</taxon>
        <taxon>Metazoa</taxon>
        <taxon>Chordata</taxon>
        <taxon>Craniata</taxon>
        <taxon>Vertebrata</taxon>
        <taxon>Chondrichthyes</taxon>
        <taxon>Elasmobranchii</taxon>
        <taxon>Galeomorphii</taxon>
        <taxon>Galeoidea</taxon>
        <taxon>Orectolobiformes</taxon>
        <taxon>Hemiscylliidae</taxon>
        <taxon>Chiloscyllium</taxon>
    </lineage>
</organism>